<comment type="subunit">
    <text evidence="2">Interacts with ribosomal protein uL14 (rplN).</text>
</comment>
<keyword evidence="2" id="KW-0963">Cytoplasm</keyword>
<dbReference type="GeneID" id="92932729"/>
<dbReference type="SUPFAM" id="SSF81301">
    <property type="entry name" value="Nucleotidyltransferase"/>
    <property type="match status" value="1"/>
</dbReference>
<dbReference type="NCBIfam" id="TIGR00090">
    <property type="entry name" value="rsfS_iojap_ybeB"/>
    <property type="match status" value="1"/>
</dbReference>
<organism evidence="3 4">
    <name type="scientific">Acidithiobacillus caldus (strain ATCC 51756 / DSM 8584 / KU)</name>
    <dbReference type="NCBI Taxonomy" id="637389"/>
    <lineage>
        <taxon>Bacteria</taxon>
        <taxon>Pseudomonadati</taxon>
        <taxon>Pseudomonadota</taxon>
        <taxon>Acidithiobacillia</taxon>
        <taxon>Acidithiobacillales</taxon>
        <taxon>Acidithiobacillaceae</taxon>
        <taxon>Acidithiobacillus</taxon>
    </lineage>
</organism>
<accession>A0A060A327</accession>
<evidence type="ECO:0000256" key="2">
    <source>
        <dbReference type="HAMAP-Rule" id="MF_01477"/>
    </source>
</evidence>
<dbReference type="Pfam" id="PF02410">
    <property type="entry name" value="RsfS"/>
    <property type="match status" value="1"/>
</dbReference>
<dbReference type="GO" id="GO:0043023">
    <property type="term" value="F:ribosomal large subunit binding"/>
    <property type="evidence" value="ECO:0007669"/>
    <property type="project" value="TreeGrafter"/>
</dbReference>
<dbReference type="InterPro" id="IPR004394">
    <property type="entry name" value="Iojap/RsfS/C7orf30"/>
</dbReference>
<dbReference type="AlphaFoldDB" id="A0A060A327"/>
<dbReference type="GO" id="GO:0005737">
    <property type="term" value="C:cytoplasm"/>
    <property type="evidence" value="ECO:0007669"/>
    <property type="project" value="UniProtKB-SubCell"/>
</dbReference>
<sequence length="117" mass="13067">MPTAEEVRDLVVHALDEHKGQSIETIDVRCQTDITDYLVIASGTSDRQLRALSEAVVEALRGRGVRPLGTEGGAGGDWLLVDLGDVVVHLMRPETRDFYQLERLWGDLPRTREQDGR</sequence>
<reference evidence="3 4" key="1">
    <citation type="journal article" date="2009" name="J. Bacteriol.">
        <title>Draft genome sequence of the extremely acidophilic bacterium Acidithiobacillus caldus ATCC 51756 reveals metabolic versatility in the genus Acidithiobacillus.</title>
        <authorList>
            <person name="Valdes J."/>
            <person name="Quatrini R."/>
            <person name="Hallberg K."/>
            <person name="Dopson M."/>
            <person name="Valenzuela P.D."/>
            <person name="Holmes D.S."/>
        </authorList>
    </citation>
    <scope>NUCLEOTIDE SEQUENCE [LARGE SCALE GENOMIC DNA]</scope>
    <source>
        <strain evidence="4">ATCC 51756 / DSM 8584 / KU</strain>
    </source>
</reference>
<evidence type="ECO:0000313" key="4">
    <source>
        <dbReference type="Proteomes" id="UP000005522"/>
    </source>
</evidence>
<protein>
    <recommendedName>
        <fullName evidence="2">Ribosomal silencing factor RsfS</fullName>
    </recommendedName>
</protein>
<dbReference type="Gene3D" id="3.30.460.10">
    <property type="entry name" value="Beta Polymerase, domain 2"/>
    <property type="match status" value="1"/>
</dbReference>
<dbReference type="InterPro" id="IPR043519">
    <property type="entry name" value="NT_sf"/>
</dbReference>
<dbReference type="KEGG" id="acz:Acaty_c2674"/>
<dbReference type="GO" id="GO:0017148">
    <property type="term" value="P:negative regulation of translation"/>
    <property type="evidence" value="ECO:0007669"/>
    <property type="project" value="UniProtKB-UniRule"/>
</dbReference>
<dbReference type="PANTHER" id="PTHR21043:SF0">
    <property type="entry name" value="MITOCHONDRIAL ASSEMBLY OF RIBOSOMAL LARGE SUBUNIT PROTEIN 1"/>
    <property type="match status" value="1"/>
</dbReference>
<dbReference type="eggNOG" id="COG0799">
    <property type="taxonomic scope" value="Bacteria"/>
</dbReference>
<dbReference type="GO" id="GO:0090071">
    <property type="term" value="P:negative regulation of ribosome biogenesis"/>
    <property type="evidence" value="ECO:0007669"/>
    <property type="project" value="UniProtKB-UniRule"/>
</dbReference>
<comment type="subcellular location">
    <subcellularLocation>
        <location evidence="2">Cytoplasm</location>
    </subcellularLocation>
</comment>
<evidence type="ECO:0000256" key="1">
    <source>
        <dbReference type="ARBA" id="ARBA00010574"/>
    </source>
</evidence>
<keyword evidence="2" id="KW-0678">Repressor</keyword>
<comment type="function">
    <text evidence="2">Functions as a ribosomal silencing factor. Interacts with ribosomal protein uL14 (rplN), blocking formation of intersubunit bridge B8. Prevents association of the 30S and 50S ribosomal subunits and the formation of functional ribosomes, thus repressing translation.</text>
</comment>
<dbReference type="RefSeq" id="WP_004873274.1">
    <property type="nucleotide sequence ID" value="NZ_CP005986.1"/>
</dbReference>
<dbReference type="EMBL" id="CP005986">
    <property type="protein sequence ID" value="AIA56512.1"/>
    <property type="molecule type" value="Genomic_DNA"/>
</dbReference>
<dbReference type="HOGENOM" id="CLU_092688_6_1_6"/>
<name>A0A060A327_ACICK</name>
<dbReference type="GO" id="GO:0042256">
    <property type="term" value="P:cytosolic ribosome assembly"/>
    <property type="evidence" value="ECO:0007669"/>
    <property type="project" value="UniProtKB-UniRule"/>
</dbReference>
<gene>
    <name evidence="2" type="primary">rsfS</name>
    <name evidence="3" type="ORF">Acaty_c2674</name>
</gene>
<dbReference type="Proteomes" id="UP000005522">
    <property type="component" value="Chromosome"/>
</dbReference>
<evidence type="ECO:0000313" key="3">
    <source>
        <dbReference type="EMBL" id="AIA56512.1"/>
    </source>
</evidence>
<dbReference type="HAMAP" id="MF_01477">
    <property type="entry name" value="Iojap_RsfS"/>
    <property type="match status" value="1"/>
</dbReference>
<dbReference type="PANTHER" id="PTHR21043">
    <property type="entry name" value="IOJAP SUPERFAMILY ORTHOLOG"/>
    <property type="match status" value="1"/>
</dbReference>
<comment type="similarity">
    <text evidence="1 2">Belongs to the Iojap/RsfS family.</text>
</comment>
<keyword evidence="2" id="KW-0810">Translation regulation</keyword>
<proteinExistence type="inferred from homology"/>